<proteinExistence type="predicted"/>
<dbReference type="Proteomes" id="UP000317171">
    <property type="component" value="Chromosome"/>
</dbReference>
<keyword evidence="2" id="KW-0224">Dipeptidase</keyword>
<keyword evidence="2" id="KW-0378">Hydrolase</keyword>
<dbReference type="Pfam" id="PF00557">
    <property type="entry name" value="Peptidase_M24"/>
    <property type="match status" value="1"/>
</dbReference>
<dbReference type="EMBL" id="CP036269">
    <property type="protein sequence ID" value="QDT45834.1"/>
    <property type="molecule type" value="Genomic_DNA"/>
</dbReference>
<dbReference type="InterPro" id="IPR000994">
    <property type="entry name" value="Pept_M24"/>
</dbReference>
<keyword evidence="2" id="KW-0645">Protease</keyword>
<sequence length="396" mass="44712">MFELSKVQAALDQFSLDGWLFYDFRGSNVLSRRILDIPEDAMGSRRFFYFVPQSGQPVKLVHRIESEALDHLPGEKIVYLKWQELEAGIETMLREVNSIAMEYSPRNANPYISRVDAGTVELVRESVESIVPSGDLVQLFEAVWDREQWELHQKAGVETDKAFKIAWAFIAGQIREQGSVEEAAVCDIIMQHFNQTGLTTYHPPIVAREANSGDPHYETGTGTDTAIREGDFVLIDLWAKLNVPRGVYSDMTRVGYVGQQVPEKYTQIFQIVAEARDAAISLVERAFESDTPLQGWEVDQSCRNVIEQAGYGSAFVHRTGHSIGQETHGNGANMDNLETHEERLVLPQTCFSIEPGIYLPEFGVRSEVNVFIDELQKVHVTAGERQTEILPIMRVF</sequence>
<dbReference type="KEGG" id="gaz:Pan241w_59620"/>
<dbReference type="InterPro" id="IPR050659">
    <property type="entry name" value="Peptidase_M24B"/>
</dbReference>
<dbReference type="InterPro" id="IPR036005">
    <property type="entry name" value="Creatinase/aminopeptidase-like"/>
</dbReference>
<dbReference type="EC" id="3.4.13.9" evidence="2"/>
<dbReference type="PANTHER" id="PTHR46112:SF3">
    <property type="entry name" value="AMINOPEPTIDASE YPDF"/>
    <property type="match status" value="1"/>
</dbReference>
<dbReference type="GO" id="GO:0102009">
    <property type="term" value="F:proline dipeptidase activity"/>
    <property type="evidence" value="ECO:0007669"/>
    <property type="project" value="UniProtKB-EC"/>
</dbReference>
<name>A0A517RPQ8_9PLAN</name>
<dbReference type="RefSeq" id="WP_145222833.1">
    <property type="nucleotide sequence ID" value="NZ_CP036269.1"/>
</dbReference>
<dbReference type="AlphaFoldDB" id="A0A517RPQ8"/>
<dbReference type="SUPFAM" id="SSF55920">
    <property type="entry name" value="Creatinase/aminopeptidase"/>
    <property type="match status" value="1"/>
</dbReference>
<dbReference type="PANTHER" id="PTHR46112">
    <property type="entry name" value="AMINOPEPTIDASE"/>
    <property type="match status" value="1"/>
</dbReference>
<feature type="domain" description="Peptidase M24" evidence="1">
    <location>
        <begin position="151"/>
        <end position="374"/>
    </location>
</feature>
<protein>
    <submittedName>
        <fullName evidence="2">Xaa-Pro dipeptidase</fullName>
        <ecNumber evidence="2">3.4.13.9</ecNumber>
    </submittedName>
</protein>
<dbReference type="Gene3D" id="3.90.230.10">
    <property type="entry name" value="Creatinase/methionine aminopeptidase superfamily"/>
    <property type="match status" value="1"/>
</dbReference>
<organism evidence="2 3">
    <name type="scientific">Gimesia alba</name>
    <dbReference type="NCBI Taxonomy" id="2527973"/>
    <lineage>
        <taxon>Bacteria</taxon>
        <taxon>Pseudomonadati</taxon>
        <taxon>Planctomycetota</taxon>
        <taxon>Planctomycetia</taxon>
        <taxon>Planctomycetales</taxon>
        <taxon>Planctomycetaceae</taxon>
        <taxon>Gimesia</taxon>
    </lineage>
</organism>
<keyword evidence="3" id="KW-1185">Reference proteome</keyword>
<accession>A0A517RPQ8</accession>
<gene>
    <name evidence="2" type="primary">pepQ</name>
    <name evidence="2" type="ORF">Pan241w_59620</name>
</gene>
<evidence type="ECO:0000313" key="2">
    <source>
        <dbReference type="EMBL" id="QDT45834.1"/>
    </source>
</evidence>
<evidence type="ECO:0000259" key="1">
    <source>
        <dbReference type="Pfam" id="PF00557"/>
    </source>
</evidence>
<reference evidence="2 3" key="1">
    <citation type="submission" date="2019-02" db="EMBL/GenBank/DDBJ databases">
        <title>Deep-cultivation of Planctomycetes and their phenomic and genomic characterization uncovers novel biology.</title>
        <authorList>
            <person name="Wiegand S."/>
            <person name="Jogler M."/>
            <person name="Boedeker C."/>
            <person name="Pinto D."/>
            <person name="Vollmers J."/>
            <person name="Rivas-Marin E."/>
            <person name="Kohn T."/>
            <person name="Peeters S.H."/>
            <person name="Heuer A."/>
            <person name="Rast P."/>
            <person name="Oberbeckmann S."/>
            <person name="Bunk B."/>
            <person name="Jeske O."/>
            <person name="Meyerdierks A."/>
            <person name="Storesund J.E."/>
            <person name="Kallscheuer N."/>
            <person name="Luecker S."/>
            <person name="Lage O.M."/>
            <person name="Pohl T."/>
            <person name="Merkel B.J."/>
            <person name="Hornburger P."/>
            <person name="Mueller R.-W."/>
            <person name="Bruemmer F."/>
            <person name="Labrenz M."/>
            <person name="Spormann A.M."/>
            <person name="Op den Camp H."/>
            <person name="Overmann J."/>
            <person name="Amann R."/>
            <person name="Jetten M.S.M."/>
            <person name="Mascher T."/>
            <person name="Medema M.H."/>
            <person name="Devos D.P."/>
            <person name="Kaster A.-K."/>
            <person name="Ovreas L."/>
            <person name="Rohde M."/>
            <person name="Galperin M.Y."/>
            <person name="Jogler C."/>
        </authorList>
    </citation>
    <scope>NUCLEOTIDE SEQUENCE [LARGE SCALE GENOMIC DNA]</scope>
    <source>
        <strain evidence="2 3">Pan241w</strain>
    </source>
</reference>
<evidence type="ECO:0000313" key="3">
    <source>
        <dbReference type="Proteomes" id="UP000317171"/>
    </source>
</evidence>
<dbReference type="OrthoDB" id="9806388at2"/>